<dbReference type="GO" id="GO:0043709">
    <property type="term" value="P:cell adhesion involved in single-species biofilm formation"/>
    <property type="evidence" value="ECO:0007669"/>
    <property type="project" value="TreeGrafter"/>
</dbReference>
<dbReference type="EMBL" id="JAENMS010000002">
    <property type="protein sequence ID" value="MBL5934056.1"/>
    <property type="molecule type" value="Genomic_DNA"/>
</dbReference>
<dbReference type="InterPro" id="IPR008966">
    <property type="entry name" value="Adhesion_dom_sf"/>
</dbReference>
<dbReference type="InterPro" id="IPR050263">
    <property type="entry name" value="Bact_Fimbrial_Adh_Pro"/>
</dbReference>
<evidence type="ECO:0000259" key="2">
    <source>
        <dbReference type="Pfam" id="PF00419"/>
    </source>
</evidence>
<gene>
    <name evidence="3" type="ORF">I7V27_06225</name>
</gene>
<feature type="domain" description="Fimbrial-type adhesion" evidence="2">
    <location>
        <begin position="32"/>
        <end position="183"/>
    </location>
</feature>
<protein>
    <submittedName>
        <fullName evidence="3">Type 1 fimbrial protein</fullName>
    </submittedName>
</protein>
<dbReference type="AlphaFoldDB" id="A0AAP2AE42"/>
<accession>A0AAP2AE42</accession>
<evidence type="ECO:0000256" key="1">
    <source>
        <dbReference type="SAM" id="SignalP"/>
    </source>
</evidence>
<dbReference type="PANTHER" id="PTHR33420:SF10">
    <property type="entry name" value="FIMBRIAE MAJOR SUBUNIT"/>
    <property type="match status" value="1"/>
</dbReference>
<dbReference type="InterPro" id="IPR036937">
    <property type="entry name" value="Adhesion_dom_fimbrial_sf"/>
</dbReference>
<name>A0AAP2AE42_LELAM</name>
<keyword evidence="1" id="KW-0732">Signal</keyword>
<dbReference type="InterPro" id="IPR000259">
    <property type="entry name" value="Adhesion_dom_fimbrial"/>
</dbReference>
<dbReference type="GO" id="GO:0009289">
    <property type="term" value="C:pilus"/>
    <property type="evidence" value="ECO:0007669"/>
    <property type="project" value="InterPro"/>
</dbReference>
<dbReference type="PANTHER" id="PTHR33420">
    <property type="entry name" value="FIMBRIAL SUBUNIT ELFA-RELATED"/>
    <property type="match status" value="1"/>
</dbReference>
<dbReference type="Pfam" id="PF00419">
    <property type="entry name" value="Fimbrial"/>
    <property type="match status" value="1"/>
</dbReference>
<dbReference type="RefSeq" id="WP_131487411.1">
    <property type="nucleotide sequence ID" value="NZ_JAENMR010000002.1"/>
</dbReference>
<organism evidence="3 4">
    <name type="scientific">Lelliottia amnigena</name>
    <name type="common">Enterobacter amnigenus</name>
    <dbReference type="NCBI Taxonomy" id="61646"/>
    <lineage>
        <taxon>Bacteria</taxon>
        <taxon>Pseudomonadati</taxon>
        <taxon>Pseudomonadota</taxon>
        <taxon>Gammaproteobacteria</taxon>
        <taxon>Enterobacterales</taxon>
        <taxon>Enterobacteriaceae</taxon>
        <taxon>Lelliottia</taxon>
    </lineage>
</organism>
<evidence type="ECO:0000313" key="3">
    <source>
        <dbReference type="EMBL" id="MBL5934056.1"/>
    </source>
</evidence>
<comment type="caution">
    <text evidence="3">The sequence shown here is derived from an EMBL/GenBank/DDBJ whole genome shotgun (WGS) entry which is preliminary data.</text>
</comment>
<sequence>MSKINISLCALALSMASAYSFAATPVTQGTVTFTGKLIADTCSIVSGDEDKKVTLPTLSTQTLNKAGAVGGTTTFNLSVESCPVGVTQVAAHFEAINSDGFNAATQNLTNSTDKASGGAENVEIRLFDRDGATQIPVGGTGSLFDVDSTTNKATMTYIGGYYAAAATTAGNVTAKVQYTLAYK</sequence>
<dbReference type="SUPFAM" id="SSF49401">
    <property type="entry name" value="Bacterial adhesins"/>
    <property type="match status" value="1"/>
</dbReference>
<feature type="signal peptide" evidence="1">
    <location>
        <begin position="1"/>
        <end position="22"/>
    </location>
</feature>
<reference evidence="3" key="1">
    <citation type="submission" date="2020-12" db="EMBL/GenBank/DDBJ databases">
        <title>Draft genome sequence of Enterobacter spp., Lelliottia spp. and Serratia spp. isolated from drinking water reservoirs and lakes.</title>
        <authorList>
            <person name="Reitter C."/>
            <person name="Neuhaus K."/>
            <person name="Huegler M."/>
        </authorList>
    </citation>
    <scope>NUCLEOTIDE SEQUENCE</scope>
    <source>
        <strain evidence="3">TZW15</strain>
    </source>
</reference>
<proteinExistence type="predicted"/>
<dbReference type="Gene3D" id="2.60.40.1090">
    <property type="entry name" value="Fimbrial-type adhesion domain"/>
    <property type="match status" value="1"/>
</dbReference>
<dbReference type="Proteomes" id="UP000653275">
    <property type="component" value="Unassembled WGS sequence"/>
</dbReference>
<feature type="chain" id="PRO_5042956864" evidence="1">
    <location>
        <begin position="23"/>
        <end position="183"/>
    </location>
</feature>
<evidence type="ECO:0000313" key="4">
    <source>
        <dbReference type="Proteomes" id="UP000653275"/>
    </source>
</evidence>